<accession>A0ACA9LK24</accession>
<organism evidence="1 2">
    <name type="scientific">Cetraspora pellucida</name>
    <dbReference type="NCBI Taxonomy" id="1433469"/>
    <lineage>
        <taxon>Eukaryota</taxon>
        <taxon>Fungi</taxon>
        <taxon>Fungi incertae sedis</taxon>
        <taxon>Mucoromycota</taxon>
        <taxon>Glomeromycotina</taxon>
        <taxon>Glomeromycetes</taxon>
        <taxon>Diversisporales</taxon>
        <taxon>Gigasporaceae</taxon>
        <taxon>Cetraspora</taxon>
    </lineage>
</organism>
<dbReference type="Proteomes" id="UP000789366">
    <property type="component" value="Unassembled WGS sequence"/>
</dbReference>
<evidence type="ECO:0000313" key="2">
    <source>
        <dbReference type="Proteomes" id="UP000789366"/>
    </source>
</evidence>
<dbReference type="EMBL" id="CAJVPW010003628">
    <property type="protein sequence ID" value="CAG8527069.1"/>
    <property type="molecule type" value="Genomic_DNA"/>
</dbReference>
<evidence type="ECO:0000313" key="1">
    <source>
        <dbReference type="EMBL" id="CAG8527069.1"/>
    </source>
</evidence>
<proteinExistence type="predicted"/>
<name>A0ACA9LK24_9GLOM</name>
<keyword evidence="2" id="KW-1185">Reference proteome</keyword>
<comment type="caution">
    <text evidence="1">The sequence shown here is derived from an EMBL/GenBank/DDBJ whole genome shotgun (WGS) entry which is preliminary data.</text>
</comment>
<reference evidence="1" key="1">
    <citation type="submission" date="2021-06" db="EMBL/GenBank/DDBJ databases">
        <authorList>
            <person name="Kallberg Y."/>
            <person name="Tangrot J."/>
            <person name="Rosling A."/>
        </authorList>
    </citation>
    <scope>NUCLEOTIDE SEQUENCE</scope>
    <source>
        <strain evidence="1">28 12/20/2015</strain>
    </source>
</reference>
<protein>
    <submittedName>
        <fullName evidence="1">7850_t:CDS:1</fullName>
    </submittedName>
</protein>
<sequence length="208" mass="23212">MELEDIVVPIFTKDIIVLGTKATNKHNTYGVCIACDDALGREEALKSSLTNKKNTVRNHLKKCPHFRAKLGSQEAVDTYCNKTDNEEELTSQIVKRHRNTDVSDDNNTSDITSSSTTSTVSNHNSNQKSSTTSNLATIHESPLDSLTQNSDNELGQSSTNLDKLYLPRDITSILLNNNFWHSVKLLHSLLLPYCEVLNKLQSDTARLH</sequence>
<gene>
    <name evidence="1" type="ORF">SPELUC_LOCUS4196</name>
</gene>